<dbReference type="Proteomes" id="UP000254924">
    <property type="component" value="Unassembled WGS sequence"/>
</dbReference>
<dbReference type="AlphaFoldDB" id="A0A380KAI1"/>
<evidence type="ECO:0000256" key="1">
    <source>
        <dbReference type="ARBA" id="ARBA00004651"/>
    </source>
</evidence>
<feature type="transmembrane region" description="Helical" evidence="7">
    <location>
        <begin position="800"/>
        <end position="824"/>
    </location>
</feature>
<dbReference type="Pfam" id="PF02687">
    <property type="entry name" value="FtsX"/>
    <property type="match status" value="2"/>
</dbReference>
<evidence type="ECO:0000313" key="9">
    <source>
        <dbReference type="EMBL" id="SUN61694.1"/>
    </source>
</evidence>
<dbReference type="GO" id="GO:0005886">
    <property type="term" value="C:plasma membrane"/>
    <property type="evidence" value="ECO:0007669"/>
    <property type="project" value="UniProtKB-SubCell"/>
</dbReference>
<reference evidence="9 10" key="1">
    <citation type="submission" date="2018-06" db="EMBL/GenBank/DDBJ databases">
        <authorList>
            <consortium name="Pathogen Informatics"/>
            <person name="Doyle S."/>
        </authorList>
    </citation>
    <scope>NUCLEOTIDE SEQUENCE [LARGE SCALE GENOMIC DNA]</scope>
    <source>
        <strain evidence="9 10">NCTC12224</strain>
    </source>
</reference>
<comment type="subcellular location">
    <subcellularLocation>
        <location evidence="1">Cell membrane</location>
        <topology evidence="1">Multi-pass membrane protein</topology>
    </subcellularLocation>
</comment>
<evidence type="ECO:0000256" key="4">
    <source>
        <dbReference type="ARBA" id="ARBA00022989"/>
    </source>
</evidence>
<evidence type="ECO:0000256" key="2">
    <source>
        <dbReference type="ARBA" id="ARBA00022475"/>
    </source>
</evidence>
<keyword evidence="4 7" id="KW-1133">Transmembrane helix</keyword>
<feature type="transmembrane region" description="Helical" evidence="7">
    <location>
        <begin position="392"/>
        <end position="418"/>
    </location>
</feature>
<keyword evidence="10" id="KW-1185">Reference proteome</keyword>
<sequence>MKQTYWKDIRRAFGKSKGRFLSIMLLMMLGSFALVGLKVTGPDMQSTASSYLKKHNTMDLAVMSDYGLSSDDQKELSSIKGATVEYGYLADVTIKGTDDAVRVFSKTKDISTFELVSGRFAKTSSEIVLSAQLKGTYKIGDTITFSQGKTKSLKKNTFTVVGFANSSEILSTTSLGSSTAGDGLLSSYAIVAPSAFFSDVYTIARIRYNDLKALNPFTDTYSKKLAKHQKTLDELLADNGEQRLSSLKSSVQSQIDASQKQLDAAKAQVAQQEALLSSLPQEQAAALQAQLTQAKATITSNEKALASAKADMQALTKPSYTSYTRSTLPGGEGYETYGSSTDSISSIGNLFPVVLYLVAALVTFTTMTRFVDEERTNSGILKALGYDNKAVILKFVIYGFVGSMIGTLIGIVAGHYLLSRIIAEIITGSMTIGSTHYAFYWSYTLLAIFLGLISAVLPAYLIARRELSEKPSQLLLPKPPVKGAKVWLEHLPFIWNRLSFTHKVTVRNIFRYKTRMLMTVFGVAGSVSLLFAGLGIQSSLGKVVDNQFKTLMPYDMMVITNGQTSASLDKFLDSKDVSKEKGITYTSLTETISGVTDKQTVSVMATSSKDFGSFVNLKDAKTKKALHLSDKGAIISEKLAKLYKVKAGDSISITDDSGKKRKVKIAAIAEMNVGHYLFMTDSYYQKLFGEKASTNAYFIKLKNASSSNIADQSTKLLKEDNVTAVLQNASLIKTVQSVVKSLNGAMTILVIVSVMLAVVILYNLTNINVAERIRELSTIKVLGFYNNEVTMYIYRETISLSLVGILLGLVAGKILHQVIMGMIGSSSILFGTEVGFSIYATPIITIILILLVLGFMVNNRLRRVDMLEALKSVD</sequence>
<feature type="transmembrane region" description="Helical" evidence="7">
    <location>
        <begin position="350"/>
        <end position="371"/>
    </location>
</feature>
<evidence type="ECO:0000313" key="10">
    <source>
        <dbReference type="Proteomes" id="UP000254924"/>
    </source>
</evidence>
<dbReference type="InterPro" id="IPR038766">
    <property type="entry name" value="Membrane_comp_ABC_pdt"/>
</dbReference>
<keyword evidence="2" id="KW-1003">Cell membrane</keyword>
<dbReference type="InterPro" id="IPR003838">
    <property type="entry name" value="ABC3_permease_C"/>
</dbReference>
<dbReference type="PANTHER" id="PTHR30287:SF1">
    <property type="entry name" value="INNER MEMBRANE PROTEIN"/>
    <property type="match status" value="1"/>
</dbReference>
<feature type="transmembrane region" description="Helical" evidence="7">
    <location>
        <begin position="516"/>
        <end position="536"/>
    </location>
</feature>
<feature type="transmembrane region" description="Helical" evidence="7">
    <location>
        <begin position="836"/>
        <end position="857"/>
    </location>
</feature>
<gene>
    <name evidence="9" type="ORF">NCTC12224_01562</name>
</gene>
<feature type="transmembrane region" description="Helical" evidence="7">
    <location>
        <begin position="20"/>
        <end position="37"/>
    </location>
</feature>
<dbReference type="GO" id="GO:0016787">
    <property type="term" value="F:hydrolase activity"/>
    <property type="evidence" value="ECO:0007669"/>
    <property type="project" value="UniProtKB-KW"/>
</dbReference>
<organism evidence="9 10">
    <name type="scientific">Streptococcus hyointestinalis</name>
    <dbReference type="NCBI Taxonomy" id="1337"/>
    <lineage>
        <taxon>Bacteria</taxon>
        <taxon>Bacillati</taxon>
        <taxon>Bacillota</taxon>
        <taxon>Bacilli</taxon>
        <taxon>Lactobacillales</taxon>
        <taxon>Streptococcaceae</taxon>
        <taxon>Streptococcus</taxon>
    </lineage>
</organism>
<dbReference type="EMBL" id="UHFN01000007">
    <property type="protein sequence ID" value="SUN61694.1"/>
    <property type="molecule type" value="Genomic_DNA"/>
</dbReference>
<evidence type="ECO:0000256" key="3">
    <source>
        <dbReference type="ARBA" id="ARBA00022692"/>
    </source>
</evidence>
<feature type="coiled-coil region" evidence="6">
    <location>
        <begin position="248"/>
        <end position="275"/>
    </location>
</feature>
<dbReference type="PANTHER" id="PTHR30287">
    <property type="entry name" value="MEMBRANE COMPONENT OF PREDICTED ABC SUPERFAMILY METABOLITE UPTAKE TRANSPORTER"/>
    <property type="match status" value="1"/>
</dbReference>
<accession>A0A380KAI1</accession>
<keyword evidence="6" id="KW-0175">Coiled coil</keyword>
<dbReference type="EC" id="3.6.3.-" evidence="9"/>
<proteinExistence type="predicted"/>
<evidence type="ECO:0000256" key="7">
    <source>
        <dbReference type="SAM" id="Phobius"/>
    </source>
</evidence>
<keyword evidence="9" id="KW-0378">Hydrolase</keyword>
<evidence type="ECO:0000256" key="6">
    <source>
        <dbReference type="SAM" id="Coils"/>
    </source>
</evidence>
<keyword evidence="3 7" id="KW-0812">Transmembrane</keyword>
<protein>
    <submittedName>
        <fullName evidence="9">Putative ABC transporter permease</fullName>
        <ecNumber evidence="9">3.6.3.-</ecNumber>
    </submittedName>
</protein>
<feature type="domain" description="ABC3 transporter permease C-terminal" evidence="8">
    <location>
        <begin position="350"/>
        <end position="465"/>
    </location>
</feature>
<evidence type="ECO:0000256" key="5">
    <source>
        <dbReference type="ARBA" id="ARBA00023136"/>
    </source>
</evidence>
<keyword evidence="5 7" id="KW-0472">Membrane</keyword>
<feature type="domain" description="ABC3 transporter permease C-terminal" evidence="8">
    <location>
        <begin position="748"/>
        <end position="855"/>
    </location>
</feature>
<dbReference type="OrthoDB" id="5137249at2"/>
<feature type="transmembrane region" description="Helical" evidence="7">
    <location>
        <begin position="744"/>
        <end position="764"/>
    </location>
</feature>
<feature type="transmembrane region" description="Helical" evidence="7">
    <location>
        <begin position="438"/>
        <end position="463"/>
    </location>
</feature>
<evidence type="ECO:0000259" key="8">
    <source>
        <dbReference type="Pfam" id="PF02687"/>
    </source>
</evidence>
<name>A0A380KAI1_9STRE</name>